<keyword evidence="3" id="KW-1185">Reference proteome</keyword>
<comment type="caution">
    <text evidence="2">The sequence shown here is derived from an EMBL/GenBank/DDBJ whole genome shotgun (WGS) entry which is preliminary data.</text>
</comment>
<feature type="transmembrane region" description="Helical" evidence="1">
    <location>
        <begin position="206"/>
        <end position="229"/>
    </location>
</feature>
<dbReference type="EMBL" id="QGKV02000759">
    <property type="protein sequence ID" value="KAF3563506.1"/>
    <property type="molecule type" value="Genomic_DNA"/>
</dbReference>
<keyword evidence="1" id="KW-1133">Transmembrane helix</keyword>
<feature type="transmembrane region" description="Helical" evidence="1">
    <location>
        <begin position="45"/>
        <end position="71"/>
    </location>
</feature>
<evidence type="ECO:0000313" key="3">
    <source>
        <dbReference type="Proteomes" id="UP000266723"/>
    </source>
</evidence>
<dbReference type="Proteomes" id="UP000266723">
    <property type="component" value="Unassembled WGS sequence"/>
</dbReference>
<organism evidence="2 3">
    <name type="scientific">Brassica cretica</name>
    <name type="common">Mustard</name>
    <dbReference type="NCBI Taxonomy" id="69181"/>
    <lineage>
        <taxon>Eukaryota</taxon>
        <taxon>Viridiplantae</taxon>
        <taxon>Streptophyta</taxon>
        <taxon>Embryophyta</taxon>
        <taxon>Tracheophyta</taxon>
        <taxon>Spermatophyta</taxon>
        <taxon>Magnoliopsida</taxon>
        <taxon>eudicotyledons</taxon>
        <taxon>Gunneridae</taxon>
        <taxon>Pentapetalae</taxon>
        <taxon>rosids</taxon>
        <taxon>malvids</taxon>
        <taxon>Brassicales</taxon>
        <taxon>Brassicaceae</taxon>
        <taxon>Brassiceae</taxon>
        <taxon>Brassica</taxon>
    </lineage>
</organism>
<accession>A0ABQ7CV88</accession>
<feature type="transmembrane region" description="Helical" evidence="1">
    <location>
        <begin position="125"/>
        <end position="151"/>
    </location>
</feature>
<keyword evidence="1" id="KW-0472">Membrane</keyword>
<proteinExistence type="predicted"/>
<evidence type="ECO:0000256" key="1">
    <source>
        <dbReference type="SAM" id="Phobius"/>
    </source>
</evidence>
<evidence type="ECO:0000313" key="2">
    <source>
        <dbReference type="EMBL" id="KAF3563506.1"/>
    </source>
</evidence>
<name>A0ABQ7CV88_BRACR</name>
<sequence length="437" mass="49536">MAATSSPPCYISVWVESKIVKNSFPPTSLLPLSNKRVRQSLRRPAARAGAGGAFSLPLLSSPLLLCVFSLLHRYTRDPGLSNFSDERFAREERLSGEEIDFSDLDLVRPFLVVCLRSSGLALLPVWWWIFGLYWFLGVFQFSLGTWLFGLLRLRSGPAPLPQWLGELRLCHLTLEASLELKHADLDLVRPFLVVCLRSSGLALLPVWWWIFGLYWFLGVFQFSLGTWLFGLLRLRSGPAPLPQWLGELRLCHLTLEASLELKHAGWMVLSFNRFEWVWLDVLSACLWRVPAVVYSFRRSLVWLLHLGLPLHGYYPVSLVSLGDGFQYGLCFLFDLVYGPVGTGLGIRQQSYGLPVLGGSRGSLTVFLPNVWFLERFWFGSGGGINPRFALTSAPVTNISFDEFVGSQLLRRRIGKSRHPRQRGEPHIFEAIVEGRER</sequence>
<keyword evidence="1" id="KW-0812">Transmembrane</keyword>
<reference evidence="2 3" key="1">
    <citation type="journal article" date="2020" name="BMC Genomics">
        <title>Intraspecific diversification of the crop wild relative Brassica cretica Lam. using demographic model selection.</title>
        <authorList>
            <person name="Kioukis A."/>
            <person name="Michalopoulou V.A."/>
            <person name="Briers L."/>
            <person name="Pirintsos S."/>
            <person name="Studholme D.J."/>
            <person name="Pavlidis P."/>
            <person name="Sarris P.F."/>
        </authorList>
    </citation>
    <scope>NUCLEOTIDE SEQUENCE [LARGE SCALE GENOMIC DNA]</scope>
    <source>
        <strain evidence="3">cv. PFS-1207/04</strain>
    </source>
</reference>
<protein>
    <submittedName>
        <fullName evidence="2">Uncharacterized protein</fullName>
    </submittedName>
</protein>
<gene>
    <name evidence="2" type="ORF">DY000_02016355</name>
</gene>